<evidence type="ECO:0000313" key="2">
    <source>
        <dbReference type="EMBL" id="EAU83046.2"/>
    </source>
</evidence>
<feature type="transmembrane region" description="Helical" evidence="1">
    <location>
        <begin position="56"/>
        <end position="75"/>
    </location>
</feature>
<keyword evidence="1" id="KW-0472">Membrane</keyword>
<evidence type="ECO:0000313" key="3">
    <source>
        <dbReference type="Proteomes" id="UP000001861"/>
    </source>
</evidence>
<sequence length="345" mass="38638">MADSEEFWNKWVVNGAITMYVSSIVTVLNVGIQSFMCIYGLSAFLQTPRDLRKGRLPYIAISFLILTLLALTSAFELYRQFTTMYFSGPGEEFRQAENVMYTHWSKVTSQVLMYLYMTIGDGLLLYRCYIIWQNAPWVIVLPGVMYLSFIGLTISTISRDSTGITLRDLTQIGITRKINSALSMFTFLTNVTATSLIAYKLIRAHRDFSKSLPGRNVGVYRTVTRILIESALPLSLFGFLFALFGVLQLVYVTKSPASALPFLTASMVVGIFYTNFAALAPQLIIFRVTTGRSFVRHDETEFSIHPESRLSQPIAFHSSTISGSNAVNSFTSRVGEELTKAGRVV</sequence>
<name>A8P4V0_COPC7</name>
<dbReference type="InParanoid" id="A8P4V0"/>
<feature type="transmembrane region" description="Helical" evidence="1">
    <location>
        <begin position="263"/>
        <end position="286"/>
    </location>
</feature>
<dbReference type="VEuPathDB" id="FungiDB:CC1G_08983"/>
<dbReference type="OrthoDB" id="3357408at2759"/>
<keyword evidence="1" id="KW-0812">Transmembrane</keyword>
<feature type="transmembrane region" description="Helical" evidence="1">
    <location>
        <begin position="137"/>
        <end position="158"/>
    </location>
</feature>
<feature type="transmembrane region" description="Helical" evidence="1">
    <location>
        <begin position="20"/>
        <end position="44"/>
    </location>
</feature>
<dbReference type="OMA" id="QWLTVYL"/>
<evidence type="ECO:0008006" key="4">
    <source>
        <dbReference type="Google" id="ProtNLM"/>
    </source>
</evidence>
<evidence type="ECO:0000256" key="1">
    <source>
        <dbReference type="SAM" id="Phobius"/>
    </source>
</evidence>
<dbReference type="AlphaFoldDB" id="A8P4V0"/>
<protein>
    <recommendedName>
        <fullName evidence="4">G protein-coupled receptor</fullName>
    </recommendedName>
</protein>
<comment type="caution">
    <text evidence="2">The sequence shown here is derived from an EMBL/GenBank/DDBJ whole genome shotgun (WGS) entry which is preliminary data.</text>
</comment>
<dbReference type="HOGENOM" id="CLU_044614_4_0_1"/>
<dbReference type="EMBL" id="AACS02000011">
    <property type="protein sequence ID" value="EAU83046.2"/>
    <property type="molecule type" value="Genomic_DNA"/>
</dbReference>
<dbReference type="KEGG" id="cci:CC1G_08983"/>
<dbReference type="RefSeq" id="XP_001838819.2">
    <property type="nucleotide sequence ID" value="XM_001838767.2"/>
</dbReference>
<feature type="transmembrane region" description="Helical" evidence="1">
    <location>
        <begin position="231"/>
        <end position="251"/>
    </location>
</feature>
<feature type="transmembrane region" description="Helical" evidence="1">
    <location>
        <begin position="178"/>
        <end position="202"/>
    </location>
</feature>
<dbReference type="Proteomes" id="UP000001861">
    <property type="component" value="Unassembled WGS sequence"/>
</dbReference>
<proteinExistence type="predicted"/>
<gene>
    <name evidence="2" type="ORF">CC1G_08983</name>
</gene>
<feature type="transmembrane region" description="Helical" evidence="1">
    <location>
        <begin position="111"/>
        <end position="130"/>
    </location>
</feature>
<accession>A8P4V0</accession>
<organism evidence="2 3">
    <name type="scientific">Coprinopsis cinerea (strain Okayama-7 / 130 / ATCC MYA-4618 / FGSC 9003)</name>
    <name type="common">Inky cap fungus</name>
    <name type="synonym">Hormographiella aspergillata</name>
    <dbReference type="NCBI Taxonomy" id="240176"/>
    <lineage>
        <taxon>Eukaryota</taxon>
        <taxon>Fungi</taxon>
        <taxon>Dikarya</taxon>
        <taxon>Basidiomycota</taxon>
        <taxon>Agaricomycotina</taxon>
        <taxon>Agaricomycetes</taxon>
        <taxon>Agaricomycetidae</taxon>
        <taxon>Agaricales</taxon>
        <taxon>Agaricineae</taxon>
        <taxon>Psathyrellaceae</taxon>
        <taxon>Coprinopsis</taxon>
    </lineage>
</organism>
<dbReference type="GeneID" id="6015414"/>
<keyword evidence="1" id="KW-1133">Transmembrane helix</keyword>
<reference evidence="2 3" key="1">
    <citation type="journal article" date="2010" name="Proc. Natl. Acad. Sci. U.S.A.">
        <title>Insights into evolution of multicellular fungi from the assembled chromosomes of the mushroom Coprinopsis cinerea (Coprinus cinereus).</title>
        <authorList>
            <person name="Stajich J.E."/>
            <person name="Wilke S.K."/>
            <person name="Ahren D."/>
            <person name="Au C.H."/>
            <person name="Birren B.W."/>
            <person name="Borodovsky M."/>
            <person name="Burns C."/>
            <person name="Canback B."/>
            <person name="Casselton L.A."/>
            <person name="Cheng C.K."/>
            <person name="Deng J."/>
            <person name="Dietrich F.S."/>
            <person name="Fargo D.C."/>
            <person name="Farman M.L."/>
            <person name="Gathman A.C."/>
            <person name="Goldberg J."/>
            <person name="Guigo R."/>
            <person name="Hoegger P.J."/>
            <person name="Hooker J.B."/>
            <person name="Huggins A."/>
            <person name="James T.Y."/>
            <person name="Kamada T."/>
            <person name="Kilaru S."/>
            <person name="Kodira C."/>
            <person name="Kues U."/>
            <person name="Kupfer D."/>
            <person name="Kwan H.S."/>
            <person name="Lomsadze A."/>
            <person name="Li W."/>
            <person name="Lilly W.W."/>
            <person name="Ma L.J."/>
            <person name="Mackey A.J."/>
            <person name="Manning G."/>
            <person name="Martin F."/>
            <person name="Muraguchi H."/>
            <person name="Natvig D.O."/>
            <person name="Palmerini H."/>
            <person name="Ramesh M.A."/>
            <person name="Rehmeyer C.J."/>
            <person name="Roe B.A."/>
            <person name="Shenoy N."/>
            <person name="Stanke M."/>
            <person name="Ter-Hovhannisyan V."/>
            <person name="Tunlid A."/>
            <person name="Velagapudi R."/>
            <person name="Vision T.J."/>
            <person name="Zeng Q."/>
            <person name="Zolan M.E."/>
            <person name="Pukkila P.J."/>
        </authorList>
    </citation>
    <scope>NUCLEOTIDE SEQUENCE [LARGE SCALE GENOMIC DNA]</scope>
    <source>
        <strain evidence="3">Okayama-7 / 130 / ATCC MYA-4618 / FGSC 9003</strain>
    </source>
</reference>
<keyword evidence="3" id="KW-1185">Reference proteome</keyword>